<reference evidence="6" key="1">
    <citation type="submission" date="2022-10" db="EMBL/GenBank/DDBJ databases">
        <title>Tapping the CABI collections for fungal endophytes: first genome assemblies for Collariella, Neodidymelliopsis, Ascochyta clinopodiicola, Didymella pomorum, Didymosphaeria variabile, Neocosmospora piperis and Neocucurbitaria cava.</title>
        <authorList>
            <person name="Hill R."/>
        </authorList>
    </citation>
    <scope>NUCLEOTIDE SEQUENCE</scope>
    <source>
        <strain evidence="6">IMI 360193</strain>
    </source>
</reference>
<keyword evidence="2" id="KW-0342">GTP-binding</keyword>
<evidence type="ECO:0000256" key="1">
    <source>
        <dbReference type="ARBA" id="ARBA00022741"/>
    </source>
</evidence>
<dbReference type="GO" id="GO:0005874">
    <property type="term" value="C:microtubule"/>
    <property type="evidence" value="ECO:0007669"/>
    <property type="project" value="TreeGrafter"/>
</dbReference>
<feature type="region of interest" description="Disordered" evidence="3">
    <location>
        <begin position="432"/>
        <end position="459"/>
    </location>
</feature>
<dbReference type="Gene3D" id="1.20.120.1240">
    <property type="entry name" value="Dynamin, middle domain"/>
    <property type="match status" value="1"/>
</dbReference>
<dbReference type="InterPro" id="IPR000375">
    <property type="entry name" value="Dynamin_stalk"/>
</dbReference>
<sequence>MDSPQEEWVSLAQKTATGLIRLQMSGSSKRLNQIDRIRAKGVGDHISLPQLVVCGDQSAGKSSVLEGITGVPFPRQDGVCTRFATEIILRHCPDKHEIIAKLLPSATRTEEERLRMTSFERQLTGFDDLPRVIEEASALMGIKSSTNPDLSFPAFASDVLRLEVIGNTGLHLTVVDLPGLISVAENLEDMQTVEHLVDSYLKSSRTIILAVVPASNDIDTQGIIQRARRFDKAGVRTVGIITKPDLINAGTESRIANLAKNLDRVKLKLGFFLLKNPSPLEISKGLSWEDRQRQESAFFRSSPWKEQNLDYARVGIDNLRNSLQKLLDNHIERELPKVRKEVETLLVDTEHELAQIGPERSTVEQIRLFLTHASMEFFSLTKAAIDGSYGGRDAVFFGAKKKVNNRLRASIHLANENFAAYMRTNAAKRRLVDASATSSESDRSESSNESDTSDEEAATGQLRVTKEQMMEWVKKVNEPFQLRAYVLRHQQIYLSNRGRELPGTYNQEVLSELFHEQCSRWGDISRGHLSTVSSIVTGFVRAVLDHVIVDEEVRSNVRARVRQSLDSHLERARDELRNIVKDEASHPITYNHYYTDNIQNARADAAKKHLQTSMDHAIENEWNGKLHVSNTQVDLKRLCSSLKNRVVVDMTEQACEESLEALNAYYKVATKTFVDNVCRQVVERHLISGLVAAFDPVCVGKLSDDELLNIASESDYLRARRKDLQALKKAFEESLCELRD</sequence>
<feature type="domain" description="Dynamin-type G" evidence="5">
    <location>
        <begin position="45"/>
        <end position="336"/>
    </location>
</feature>
<organism evidence="6 7">
    <name type="scientific">Didymella glomerata</name>
    <dbReference type="NCBI Taxonomy" id="749621"/>
    <lineage>
        <taxon>Eukaryota</taxon>
        <taxon>Fungi</taxon>
        <taxon>Dikarya</taxon>
        <taxon>Ascomycota</taxon>
        <taxon>Pezizomycotina</taxon>
        <taxon>Dothideomycetes</taxon>
        <taxon>Pleosporomycetidae</taxon>
        <taxon>Pleosporales</taxon>
        <taxon>Pleosporineae</taxon>
        <taxon>Didymellaceae</taxon>
        <taxon>Didymella</taxon>
    </lineage>
</organism>
<accession>A0A9W8WP88</accession>
<dbReference type="GO" id="GO:0008017">
    <property type="term" value="F:microtubule binding"/>
    <property type="evidence" value="ECO:0007669"/>
    <property type="project" value="TreeGrafter"/>
</dbReference>
<feature type="domain" description="GED" evidence="4">
    <location>
        <begin position="655"/>
        <end position="740"/>
    </location>
</feature>
<evidence type="ECO:0000313" key="6">
    <source>
        <dbReference type="EMBL" id="KAJ4329946.1"/>
    </source>
</evidence>
<dbReference type="PANTHER" id="PTHR11566:SF21">
    <property type="entry name" value="DYNAMIN RELATED PROTEIN 1, ISOFORM A"/>
    <property type="match status" value="1"/>
</dbReference>
<keyword evidence="7" id="KW-1185">Reference proteome</keyword>
<name>A0A9W8WP88_9PLEO</name>
<dbReference type="Gene3D" id="3.40.50.300">
    <property type="entry name" value="P-loop containing nucleotide triphosphate hydrolases"/>
    <property type="match status" value="1"/>
</dbReference>
<dbReference type="InterPro" id="IPR020850">
    <property type="entry name" value="GED_dom"/>
</dbReference>
<dbReference type="PRINTS" id="PR00195">
    <property type="entry name" value="DYNAMIN"/>
</dbReference>
<dbReference type="InterPro" id="IPR030381">
    <property type="entry name" value="G_DYNAMIN_dom"/>
</dbReference>
<dbReference type="Proteomes" id="UP001140562">
    <property type="component" value="Unassembled WGS sequence"/>
</dbReference>
<protein>
    <submittedName>
        <fullName evidence="6">Uncharacterized protein</fullName>
    </submittedName>
</protein>
<dbReference type="PROSITE" id="PS51718">
    <property type="entry name" value="G_DYNAMIN_2"/>
    <property type="match status" value="1"/>
</dbReference>
<dbReference type="GO" id="GO:0005525">
    <property type="term" value="F:GTP binding"/>
    <property type="evidence" value="ECO:0007669"/>
    <property type="project" value="InterPro"/>
</dbReference>
<dbReference type="GO" id="GO:0006897">
    <property type="term" value="P:endocytosis"/>
    <property type="evidence" value="ECO:0007669"/>
    <property type="project" value="TreeGrafter"/>
</dbReference>
<dbReference type="GO" id="GO:0000266">
    <property type="term" value="P:mitochondrial fission"/>
    <property type="evidence" value="ECO:0007669"/>
    <property type="project" value="TreeGrafter"/>
</dbReference>
<gene>
    <name evidence="6" type="ORF">N0V87_010431</name>
</gene>
<dbReference type="OrthoDB" id="415706at2759"/>
<proteinExistence type="predicted"/>
<dbReference type="EMBL" id="JAPEUV010000244">
    <property type="protein sequence ID" value="KAJ4329946.1"/>
    <property type="molecule type" value="Genomic_DNA"/>
</dbReference>
<evidence type="ECO:0000256" key="2">
    <source>
        <dbReference type="ARBA" id="ARBA00023134"/>
    </source>
</evidence>
<dbReference type="GO" id="GO:0003924">
    <property type="term" value="F:GTPase activity"/>
    <property type="evidence" value="ECO:0007669"/>
    <property type="project" value="InterPro"/>
</dbReference>
<dbReference type="PANTHER" id="PTHR11566">
    <property type="entry name" value="DYNAMIN"/>
    <property type="match status" value="1"/>
</dbReference>
<keyword evidence="1" id="KW-0547">Nucleotide-binding</keyword>
<dbReference type="PROSITE" id="PS51388">
    <property type="entry name" value="GED"/>
    <property type="match status" value="1"/>
</dbReference>
<dbReference type="GO" id="GO:0016020">
    <property type="term" value="C:membrane"/>
    <property type="evidence" value="ECO:0007669"/>
    <property type="project" value="TreeGrafter"/>
</dbReference>
<dbReference type="SMART" id="SM00053">
    <property type="entry name" value="DYNc"/>
    <property type="match status" value="1"/>
</dbReference>
<evidence type="ECO:0000259" key="5">
    <source>
        <dbReference type="PROSITE" id="PS51718"/>
    </source>
</evidence>
<dbReference type="GO" id="GO:0016559">
    <property type="term" value="P:peroxisome fission"/>
    <property type="evidence" value="ECO:0007669"/>
    <property type="project" value="TreeGrafter"/>
</dbReference>
<dbReference type="GO" id="GO:0005739">
    <property type="term" value="C:mitochondrion"/>
    <property type="evidence" value="ECO:0007669"/>
    <property type="project" value="TreeGrafter"/>
</dbReference>
<dbReference type="GO" id="GO:0048312">
    <property type="term" value="P:intracellular distribution of mitochondria"/>
    <property type="evidence" value="ECO:0007669"/>
    <property type="project" value="TreeGrafter"/>
</dbReference>
<dbReference type="Pfam" id="PF00350">
    <property type="entry name" value="Dynamin_N"/>
    <property type="match status" value="1"/>
</dbReference>
<dbReference type="FunFam" id="3.40.50.300:FF:001425">
    <property type="entry name" value="Dynamin GTPase, putative"/>
    <property type="match status" value="1"/>
</dbReference>
<dbReference type="Pfam" id="PF01031">
    <property type="entry name" value="Dynamin_M"/>
    <property type="match status" value="1"/>
</dbReference>
<comment type="caution">
    <text evidence="6">The sequence shown here is derived from an EMBL/GenBank/DDBJ whole genome shotgun (WGS) entry which is preliminary data.</text>
</comment>
<dbReference type="InterPro" id="IPR027417">
    <property type="entry name" value="P-loop_NTPase"/>
</dbReference>
<evidence type="ECO:0000259" key="4">
    <source>
        <dbReference type="PROSITE" id="PS51388"/>
    </source>
</evidence>
<dbReference type="InterPro" id="IPR045063">
    <property type="entry name" value="Dynamin_N"/>
</dbReference>
<dbReference type="InterPro" id="IPR001401">
    <property type="entry name" value="Dynamin_GTPase"/>
</dbReference>
<dbReference type="SUPFAM" id="SSF52540">
    <property type="entry name" value="P-loop containing nucleoside triphosphate hydrolases"/>
    <property type="match status" value="1"/>
</dbReference>
<evidence type="ECO:0000313" key="7">
    <source>
        <dbReference type="Proteomes" id="UP001140562"/>
    </source>
</evidence>
<dbReference type="InterPro" id="IPR022812">
    <property type="entry name" value="Dynamin"/>
</dbReference>
<dbReference type="AlphaFoldDB" id="A0A9W8WP88"/>
<dbReference type="CDD" id="cd08771">
    <property type="entry name" value="DLP_1"/>
    <property type="match status" value="1"/>
</dbReference>
<evidence type="ECO:0000256" key="3">
    <source>
        <dbReference type="SAM" id="MobiDB-lite"/>
    </source>
</evidence>